<keyword evidence="3" id="KW-1185">Reference proteome</keyword>
<dbReference type="InterPro" id="IPR056091">
    <property type="entry name" value="DUF7674"/>
</dbReference>
<evidence type="ECO:0000313" key="2">
    <source>
        <dbReference type="EMBL" id="TWT96121.1"/>
    </source>
</evidence>
<evidence type="ECO:0000313" key="3">
    <source>
        <dbReference type="Proteomes" id="UP000317421"/>
    </source>
</evidence>
<organism evidence="2 3">
    <name type="scientific">Botrimarina colliarenosi</name>
    <dbReference type="NCBI Taxonomy" id="2528001"/>
    <lineage>
        <taxon>Bacteria</taxon>
        <taxon>Pseudomonadati</taxon>
        <taxon>Planctomycetota</taxon>
        <taxon>Planctomycetia</taxon>
        <taxon>Pirellulales</taxon>
        <taxon>Lacipirellulaceae</taxon>
        <taxon>Botrimarina</taxon>
    </lineage>
</organism>
<dbReference type="EMBL" id="SJPR01000004">
    <property type="protein sequence ID" value="TWT96121.1"/>
    <property type="molecule type" value="Genomic_DNA"/>
</dbReference>
<dbReference type="AlphaFoldDB" id="A0A5C6AAQ1"/>
<dbReference type="Pfam" id="PF24722">
    <property type="entry name" value="DUF7674"/>
    <property type="match status" value="1"/>
</dbReference>
<evidence type="ECO:0000259" key="1">
    <source>
        <dbReference type="Pfam" id="PF24722"/>
    </source>
</evidence>
<reference evidence="2 3" key="1">
    <citation type="submission" date="2019-02" db="EMBL/GenBank/DDBJ databases">
        <title>Deep-cultivation of Planctomycetes and their phenomic and genomic characterization uncovers novel biology.</title>
        <authorList>
            <person name="Wiegand S."/>
            <person name="Jogler M."/>
            <person name="Boedeker C."/>
            <person name="Pinto D."/>
            <person name="Vollmers J."/>
            <person name="Rivas-Marin E."/>
            <person name="Kohn T."/>
            <person name="Peeters S.H."/>
            <person name="Heuer A."/>
            <person name="Rast P."/>
            <person name="Oberbeckmann S."/>
            <person name="Bunk B."/>
            <person name="Jeske O."/>
            <person name="Meyerdierks A."/>
            <person name="Storesund J.E."/>
            <person name="Kallscheuer N."/>
            <person name="Luecker S."/>
            <person name="Lage O.M."/>
            <person name="Pohl T."/>
            <person name="Merkel B.J."/>
            <person name="Hornburger P."/>
            <person name="Mueller R.-W."/>
            <person name="Bruemmer F."/>
            <person name="Labrenz M."/>
            <person name="Spormann A.M."/>
            <person name="Op Den Camp H."/>
            <person name="Overmann J."/>
            <person name="Amann R."/>
            <person name="Jetten M.S.M."/>
            <person name="Mascher T."/>
            <person name="Medema M.H."/>
            <person name="Devos D.P."/>
            <person name="Kaster A.-K."/>
            <person name="Ovreas L."/>
            <person name="Rohde M."/>
            <person name="Galperin M.Y."/>
            <person name="Jogler C."/>
        </authorList>
    </citation>
    <scope>NUCLEOTIDE SEQUENCE [LARGE SCALE GENOMIC DNA]</scope>
    <source>
        <strain evidence="2 3">Pla108</strain>
    </source>
</reference>
<accession>A0A5C6AAQ1</accession>
<sequence>MTQDSEDYKTPPEGVAFVEDLVERFDDLRTIFQEHVADNDEILPHLFMGDVTRYVLSGGSQRQELVRHLNDALRTGEEYIENLIAVSFVENLESEEELERALRDAQADALREEWRRQRL</sequence>
<dbReference type="RefSeq" id="WP_146445907.1">
    <property type="nucleotide sequence ID" value="NZ_SJPR01000004.1"/>
</dbReference>
<comment type="caution">
    <text evidence="2">The sequence shown here is derived from an EMBL/GenBank/DDBJ whole genome shotgun (WGS) entry which is preliminary data.</text>
</comment>
<dbReference type="Proteomes" id="UP000317421">
    <property type="component" value="Unassembled WGS sequence"/>
</dbReference>
<protein>
    <recommendedName>
        <fullName evidence="1">DUF7674 domain-containing protein</fullName>
    </recommendedName>
</protein>
<feature type="domain" description="DUF7674" evidence="1">
    <location>
        <begin position="19"/>
        <end position="117"/>
    </location>
</feature>
<gene>
    <name evidence="2" type="ORF">Pla108_32030</name>
</gene>
<proteinExistence type="predicted"/>
<name>A0A5C6AAQ1_9BACT</name>
<dbReference type="OrthoDB" id="8410617at2"/>